<dbReference type="Pfam" id="PF00089">
    <property type="entry name" value="Trypsin"/>
    <property type="match status" value="1"/>
</dbReference>
<dbReference type="InterPro" id="IPR009003">
    <property type="entry name" value="Peptidase_S1_PA"/>
</dbReference>
<keyword evidence="6" id="KW-1185">Reference proteome</keyword>
<dbReference type="PROSITE" id="PS00134">
    <property type="entry name" value="TRYPSIN_HIS"/>
    <property type="match status" value="1"/>
</dbReference>
<dbReference type="PANTHER" id="PTHR24252:SF7">
    <property type="entry name" value="HYALIN"/>
    <property type="match status" value="1"/>
</dbReference>
<dbReference type="InterPro" id="IPR018114">
    <property type="entry name" value="TRYPSIN_HIS"/>
</dbReference>
<name>A0ABN7T3W8_OIKDI</name>
<evidence type="ECO:0000313" key="6">
    <source>
        <dbReference type="Proteomes" id="UP001158576"/>
    </source>
</evidence>
<reference evidence="5 6" key="1">
    <citation type="submission" date="2021-04" db="EMBL/GenBank/DDBJ databases">
        <authorList>
            <person name="Bliznina A."/>
        </authorList>
    </citation>
    <scope>NUCLEOTIDE SEQUENCE [LARGE SCALE GENOMIC DNA]</scope>
</reference>
<protein>
    <submittedName>
        <fullName evidence="5">Oidioi.mRNA.OKI2018_I69.chr2.g5168.t1.cds</fullName>
    </submittedName>
</protein>
<dbReference type="PRINTS" id="PR00722">
    <property type="entry name" value="CHYMOTRYPSIN"/>
</dbReference>
<evidence type="ECO:0000256" key="2">
    <source>
        <dbReference type="ARBA" id="ARBA00022825"/>
    </source>
</evidence>
<proteinExistence type="predicted"/>
<dbReference type="SMART" id="SM00020">
    <property type="entry name" value="Tryp_SPc"/>
    <property type="match status" value="1"/>
</dbReference>
<dbReference type="InterPro" id="IPR043504">
    <property type="entry name" value="Peptidase_S1_PA_chymotrypsin"/>
</dbReference>
<gene>
    <name evidence="5" type="ORF">OKIOD_LOCUS13933</name>
</gene>
<keyword evidence="1" id="KW-0645">Protease</keyword>
<accession>A0ABN7T3W8</accession>
<dbReference type="EMBL" id="OU015567">
    <property type="protein sequence ID" value="CAG5110807.1"/>
    <property type="molecule type" value="Genomic_DNA"/>
</dbReference>
<dbReference type="SUPFAM" id="SSF50494">
    <property type="entry name" value="Trypsin-like serine proteases"/>
    <property type="match status" value="1"/>
</dbReference>
<keyword evidence="3" id="KW-1015">Disulfide bond</keyword>
<keyword evidence="2" id="KW-0378">Hydrolase</keyword>
<evidence type="ECO:0000313" key="5">
    <source>
        <dbReference type="EMBL" id="CAG5110807.1"/>
    </source>
</evidence>
<evidence type="ECO:0000256" key="3">
    <source>
        <dbReference type="ARBA" id="ARBA00023157"/>
    </source>
</evidence>
<dbReference type="PANTHER" id="PTHR24252">
    <property type="entry name" value="ACROSIN-RELATED"/>
    <property type="match status" value="1"/>
</dbReference>
<feature type="domain" description="Peptidase S1" evidence="4">
    <location>
        <begin position="109"/>
        <end position="258"/>
    </location>
</feature>
<keyword evidence="2" id="KW-0720">Serine protease</keyword>
<evidence type="ECO:0000259" key="4">
    <source>
        <dbReference type="PROSITE" id="PS50240"/>
    </source>
</evidence>
<dbReference type="InterPro" id="IPR001254">
    <property type="entry name" value="Trypsin_dom"/>
</dbReference>
<sequence length="258" mass="28604">MIKLARESSTSICLPPPSFCLDGKPSTCVVVSPDGQTETQIEPMEEERCNVRHGYNVNINGLYENCARSGSFSQKQGCSLLLEAQSCADFLKTTPGSSKSTPVEFSGRIIGGEHAVKNSWPWQTYIVSCQQDGCMTCGGTLISPYWVLTAGHCVPTGYGAQGYALFGAHKISEKKEHIDSIDIREFVIHPSYERRILKHDIALARLVKPAPMGDLSEVRPICLPDSSICLPEAQESIEYFMTLEWKDRIWVSQKPQNK</sequence>
<dbReference type="InterPro" id="IPR001314">
    <property type="entry name" value="Peptidase_S1A"/>
</dbReference>
<dbReference type="Gene3D" id="2.40.10.10">
    <property type="entry name" value="Trypsin-like serine proteases"/>
    <property type="match status" value="1"/>
</dbReference>
<organism evidence="5 6">
    <name type="scientific">Oikopleura dioica</name>
    <name type="common">Tunicate</name>
    <dbReference type="NCBI Taxonomy" id="34765"/>
    <lineage>
        <taxon>Eukaryota</taxon>
        <taxon>Metazoa</taxon>
        <taxon>Chordata</taxon>
        <taxon>Tunicata</taxon>
        <taxon>Appendicularia</taxon>
        <taxon>Copelata</taxon>
        <taxon>Oikopleuridae</taxon>
        <taxon>Oikopleura</taxon>
    </lineage>
</organism>
<dbReference type="Proteomes" id="UP001158576">
    <property type="component" value="Chromosome 2"/>
</dbReference>
<dbReference type="PROSITE" id="PS50240">
    <property type="entry name" value="TRYPSIN_DOM"/>
    <property type="match status" value="1"/>
</dbReference>
<evidence type="ECO:0000256" key="1">
    <source>
        <dbReference type="ARBA" id="ARBA00022670"/>
    </source>
</evidence>